<evidence type="ECO:0000259" key="1">
    <source>
        <dbReference type="Pfam" id="PF08887"/>
    </source>
</evidence>
<dbReference type="AlphaFoldDB" id="A0A3D9UYK4"/>
<protein>
    <recommendedName>
        <fullName evidence="1">GAD-related domain-containing protein</fullName>
    </recommendedName>
</protein>
<name>A0A3D9UYK4_9MICO</name>
<evidence type="ECO:0000313" key="3">
    <source>
        <dbReference type="Proteomes" id="UP000256253"/>
    </source>
</evidence>
<accession>A0A3D9UYK4</accession>
<evidence type="ECO:0000313" key="2">
    <source>
        <dbReference type="EMBL" id="REF31675.1"/>
    </source>
</evidence>
<dbReference type="OrthoDB" id="2216648at2"/>
<dbReference type="InterPro" id="IPR014983">
    <property type="entry name" value="GAD-rel"/>
</dbReference>
<proteinExistence type="predicted"/>
<feature type="domain" description="GAD-related" evidence="1">
    <location>
        <begin position="11"/>
        <end position="95"/>
    </location>
</feature>
<dbReference type="EMBL" id="QTUA01000001">
    <property type="protein sequence ID" value="REF31675.1"/>
    <property type="molecule type" value="Genomic_DNA"/>
</dbReference>
<dbReference type="Proteomes" id="UP000256253">
    <property type="component" value="Unassembled WGS sequence"/>
</dbReference>
<reference evidence="2 3" key="1">
    <citation type="submission" date="2018-08" db="EMBL/GenBank/DDBJ databases">
        <title>Sequencing the genomes of 1000 actinobacteria strains.</title>
        <authorList>
            <person name="Klenk H.-P."/>
        </authorList>
    </citation>
    <scope>NUCLEOTIDE SEQUENCE [LARGE SCALE GENOMIC DNA]</scope>
    <source>
        <strain evidence="2 3">DSM 22967</strain>
    </source>
</reference>
<organism evidence="2 3">
    <name type="scientific">Calidifontibacter indicus</name>
    <dbReference type="NCBI Taxonomy" id="419650"/>
    <lineage>
        <taxon>Bacteria</taxon>
        <taxon>Bacillati</taxon>
        <taxon>Actinomycetota</taxon>
        <taxon>Actinomycetes</taxon>
        <taxon>Micrococcales</taxon>
        <taxon>Dermacoccaceae</taxon>
        <taxon>Calidifontibacter</taxon>
    </lineage>
</organism>
<dbReference type="Pfam" id="PF08887">
    <property type="entry name" value="GAD-like"/>
    <property type="match status" value="1"/>
</dbReference>
<keyword evidence="3" id="KW-1185">Reference proteome</keyword>
<gene>
    <name evidence="2" type="ORF">DFJ65_2748</name>
</gene>
<sequence>MWRMTITVQRFLDSYAPDPDVRVPGRAFLEYAAANAPAELVELWTRHGLGFYGQQRLALVDPAQWSPVLQRWLGSDVRSFPFAVTSFGHVYHVQGDGPVQCLDPHFLTNNFVAPDVVGFFNDHLPSPQSHLSDLEGPRGGARAKFGDLAEGEIYCFDLPLSLGGQVAPDALAKAAGIEKLIEIHEQTAARR</sequence>
<comment type="caution">
    <text evidence="2">The sequence shown here is derived from an EMBL/GenBank/DDBJ whole genome shotgun (WGS) entry which is preliminary data.</text>
</comment>